<dbReference type="Pfam" id="PF00440">
    <property type="entry name" value="TetR_N"/>
    <property type="match status" value="1"/>
</dbReference>
<evidence type="ECO:0000256" key="2">
    <source>
        <dbReference type="ARBA" id="ARBA00023125"/>
    </source>
</evidence>
<evidence type="ECO:0000256" key="1">
    <source>
        <dbReference type="ARBA" id="ARBA00023015"/>
    </source>
</evidence>
<dbReference type="SUPFAM" id="SSF48498">
    <property type="entry name" value="Tetracyclin repressor-like, C-terminal domain"/>
    <property type="match status" value="1"/>
</dbReference>
<name>A0ABN1VN65_9PSEU</name>
<evidence type="ECO:0000256" key="4">
    <source>
        <dbReference type="PROSITE-ProRule" id="PRU00335"/>
    </source>
</evidence>
<dbReference type="PROSITE" id="PS50977">
    <property type="entry name" value="HTH_TETR_2"/>
    <property type="match status" value="1"/>
</dbReference>
<evidence type="ECO:0000313" key="6">
    <source>
        <dbReference type="EMBL" id="GAA1216280.1"/>
    </source>
</evidence>
<reference evidence="6 7" key="1">
    <citation type="journal article" date="2019" name="Int. J. Syst. Evol. Microbiol.">
        <title>The Global Catalogue of Microorganisms (GCM) 10K type strain sequencing project: providing services to taxonomists for standard genome sequencing and annotation.</title>
        <authorList>
            <consortium name="The Broad Institute Genomics Platform"/>
            <consortium name="The Broad Institute Genome Sequencing Center for Infectious Disease"/>
            <person name="Wu L."/>
            <person name="Ma J."/>
        </authorList>
    </citation>
    <scope>NUCLEOTIDE SEQUENCE [LARGE SCALE GENOMIC DNA]</scope>
    <source>
        <strain evidence="6 7">JCM 13022</strain>
    </source>
</reference>
<feature type="DNA-binding region" description="H-T-H motif" evidence="4">
    <location>
        <begin position="37"/>
        <end position="56"/>
    </location>
</feature>
<keyword evidence="2 4" id="KW-0238">DNA-binding</keyword>
<accession>A0ABN1VN65</accession>
<gene>
    <name evidence="6" type="ORF">GCM10009675_43100</name>
</gene>
<dbReference type="PRINTS" id="PR00455">
    <property type="entry name" value="HTHTETR"/>
</dbReference>
<dbReference type="InterPro" id="IPR036271">
    <property type="entry name" value="Tet_transcr_reg_TetR-rel_C_sf"/>
</dbReference>
<dbReference type="InterPro" id="IPR001647">
    <property type="entry name" value="HTH_TetR"/>
</dbReference>
<proteinExistence type="predicted"/>
<dbReference type="PANTHER" id="PTHR47506">
    <property type="entry name" value="TRANSCRIPTIONAL REGULATORY PROTEIN"/>
    <property type="match status" value="1"/>
</dbReference>
<dbReference type="InterPro" id="IPR009057">
    <property type="entry name" value="Homeodomain-like_sf"/>
</dbReference>
<evidence type="ECO:0000259" key="5">
    <source>
        <dbReference type="PROSITE" id="PS50977"/>
    </source>
</evidence>
<feature type="domain" description="HTH tetR-type" evidence="5">
    <location>
        <begin position="14"/>
        <end position="74"/>
    </location>
</feature>
<protein>
    <submittedName>
        <fullName evidence="6">TetR/AcrR family transcriptional regulator</fullName>
    </submittedName>
</protein>
<dbReference type="SUPFAM" id="SSF46689">
    <property type="entry name" value="Homeodomain-like"/>
    <property type="match status" value="1"/>
</dbReference>
<keyword evidence="1" id="KW-0805">Transcription regulation</keyword>
<dbReference type="Proteomes" id="UP001500467">
    <property type="component" value="Unassembled WGS sequence"/>
</dbReference>
<dbReference type="EMBL" id="BAAALM010000016">
    <property type="protein sequence ID" value="GAA1216280.1"/>
    <property type="molecule type" value="Genomic_DNA"/>
</dbReference>
<sequence>MGVDDQRIDLDDLTPGARKILEVASELFYEQGIHPVGVDTIAAESKVTKPILYKNFGNKDGLVAAYLRHRHDTWWPVLEAAIAAAEKPRALAFFDVYAEDAKTITRGCAYLNAAAELAEEHPAYSVIRRHKHLVRTRLAELIAEDLPDTPDPGSLADHLFLLLEGAFAHHRIYGAGLLAEGREIAEGLLRR</sequence>
<dbReference type="PANTHER" id="PTHR47506:SF1">
    <property type="entry name" value="HTH-TYPE TRANSCRIPTIONAL REGULATOR YJDC"/>
    <property type="match status" value="1"/>
</dbReference>
<keyword evidence="7" id="KW-1185">Reference proteome</keyword>
<evidence type="ECO:0000256" key="3">
    <source>
        <dbReference type="ARBA" id="ARBA00023163"/>
    </source>
</evidence>
<keyword evidence="3" id="KW-0804">Transcription</keyword>
<evidence type="ECO:0000313" key="7">
    <source>
        <dbReference type="Proteomes" id="UP001500467"/>
    </source>
</evidence>
<dbReference type="Gene3D" id="1.10.357.10">
    <property type="entry name" value="Tetracycline Repressor, domain 2"/>
    <property type="match status" value="1"/>
</dbReference>
<organism evidence="6 7">
    <name type="scientific">Prauserella alba</name>
    <dbReference type="NCBI Taxonomy" id="176898"/>
    <lineage>
        <taxon>Bacteria</taxon>
        <taxon>Bacillati</taxon>
        <taxon>Actinomycetota</taxon>
        <taxon>Actinomycetes</taxon>
        <taxon>Pseudonocardiales</taxon>
        <taxon>Pseudonocardiaceae</taxon>
        <taxon>Prauserella</taxon>
    </lineage>
</organism>
<comment type="caution">
    <text evidence="6">The sequence shown here is derived from an EMBL/GenBank/DDBJ whole genome shotgun (WGS) entry which is preliminary data.</text>
</comment>